<evidence type="ECO:0000313" key="8">
    <source>
        <dbReference type="EMBL" id="MDN3576650.1"/>
    </source>
</evidence>
<dbReference type="InterPro" id="IPR006128">
    <property type="entry name" value="Lipoprotein_PsaA-like"/>
</dbReference>
<keyword evidence="3 6" id="KW-0813">Transport</keyword>
<dbReference type="Proteomes" id="UP001180081">
    <property type="component" value="Unassembled WGS sequence"/>
</dbReference>
<dbReference type="PANTHER" id="PTHR42953">
    <property type="entry name" value="HIGH-AFFINITY ZINC UPTAKE SYSTEM PROTEIN ZNUA-RELATED"/>
    <property type="match status" value="1"/>
</dbReference>
<evidence type="ECO:0000256" key="1">
    <source>
        <dbReference type="ARBA" id="ARBA00004196"/>
    </source>
</evidence>
<feature type="chain" id="PRO_5045054933" evidence="7">
    <location>
        <begin position="21"/>
        <end position="299"/>
    </location>
</feature>
<evidence type="ECO:0000256" key="4">
    <source>
        <dbReference type="ARBA" id="ARBA00022723"/>
    </source>
</evidence>
<comment type="caution">
    <text evidence="8">The sequence shown here is derived from an EMBL/GenBank/DDBJ whole genome shotgun (WGS) entry which is preliminary data.</text>
</comment>
<reference evidence="8" key="1">
    <citation type="journal article" date="2014" name="Int. J. Syst. Evol. Microbiol.">
        <title>Complete genome of a new Firmicutes species belonging to the dominant human colonic microbiota ('Ruminococcus bicirculans') reveals two chromosomes and a selective capacity to utilize plant glucans.</title>
        <authorList>
            <consortium name="NISC Comparative Sequencing Program"/>
            <person name="Wegmann U."/>
            <person name="Louis P."/>
            <person name="Goesmann A."/>
            <person name="Henrissat B."/>
            <person name="Duncan S.H."/>
            <person name="Flint H.J."/>
        </authorList>
    </citation>
    <scope>NUCLEOTIDE SEQUENCE</scope>
    <source>
        <strain evidence="8">CECT 7703</strain>
    </source>
</reference>
<dbReference type="PRINTS" id="PR00691">
    <property type="entry name" value="ADHESINB"/>
</dbReference>
<keyword evidence="4" id="KW-0479">Metal-binding</keyword>
<dbReference type="PRINTS" id="PR00690">
    <property type="entry name" value="ADHESNFAMILY"/>
</dbReference>
<organism evidence="8 9">
    <name type="scientific">Chitinimonas viridis</name>
    <dbReference type="NCBI Taxonomy" id="664880"/>
    <lineage>
        <taxon>Bacteria</taxon>
        <taxon>Pseudomonadati</taxon>
        <taxon>Pseudomonadota</taxon>
        <taxon>Betaproteobacteria</taxon>
        <taxon>Neisseriales</taxon>
        <taxon>Chitinibacteraceae</taxon>
        <taxon>Chitinimonas</taxon>
    </lineage>
</organism>
<dbReference type="EMBL" id="JAUFPU010000005">
    <property type="protein sequence ID" value="MDN3576650.1"/>
    <property type="molecule type" value="Genomic_DNA"/>
</dbReference>
<comment type="similarity">
    <text evidence="2 6">Belongs to the bacterial solute-binding protein 9 family.</text>
</comment>
<protein>
    <submittedName>
        <fullName evidence="8">Metal ABC transporter substrate-binding protein</fullName>
    </submittedName>
</protein>
<sequence length="299" mass="32451">MKPLRCLYAMLAALSLHASADKLPVVASFSILGDIVQQVGGDKVSVTTLVGPDGDAHVYQPSPQDGKTLVAAKLLVVNGLGFEGWMDRLVKASRYQGIRVAAAEKIVTQKMGSDQHDHGHDKGRIDPHAWQDPARVRRYVSNIADGLASADPTNAGYYRKRADSYTEQLFELEKWAAEQVASVVPNKRRVITSHDAFGYLGRRFGIQFLSPQGVNTEAEASARGVGMLIKQARKESIKAIFVENVSNPKLLEQIGREAGASLGGRLYSDALSRADGPAPNYLAMMKYNVSTLVAGMKQN</sequence>
<gene>
    <name evidence="8" type="ORF">QWZ03_07715</name>
</gene>
<evidence type="ECO:0000313" key="9">
    <source>
        <dbReference type="Proteomes" id="UP001180081"/>
    </source>
</evidence>
<dbReference type="InterPro" id="IPR006129">
    <property type="entry name" value="AdhesinB"/>
</dbReference>
<dbReference type="CDD" id="cd01137">
    <property type="entry name" value="PsaA"/>
    <property type="match status" value="1"/>
</dbReference>
<name>A0ABT8B4J8_9NEIS</name>
<evidence type="ECO:0000256" key="3">
    <source>
        <dbReference type="ARBA" id="ARBA00022448"/>
    </source>
</evidence>
<proteinExistence type="inferred from homology"/>
<dbReference type="InterPro" id="IPR050492">
    <property type="entry name" value="Bact_metal-bind_prot9"/>
</dbReference>
<evidence type="ECO:0000256" key="2">
    <source>
        <dbReference type="ARBA" id="ARBA00011028"/>
    </source>
</evidence>
<evidence type="ECO:0000256" key="6">
    <source>
        <dbReference type="RuleBase" id="RU003512"/>
    </source>
</evidence>
<dbReference type="SUPFAM" id="SSF53807">
    <property type="entry name" value="Helical backbone' metal receptor"/>
    <property type="match status" value="1"/>
</dbReference>
<comment type="subcellular location">
    <subcellularLocation>
        <location evidence="1">Cell envelope</location>
    </subcellularLocation>
</comment>
<reference evidence="8" key="2">
    <citation type="submission" date="2023-06" db="EMBL/GenBank/DDBJ databases">
        <authorList>
            <person name="Lucena T."/>
            <person name="Sun Q."/>
        </authorList>
    </citation>
    <scope>NUCLEOTIDE SEQUENCE</scope>
    <source>
        <strain evidence="8">CECT 7703</strain>
    </source>
</reference>
<evidence type="ECO:0000256" key="5">
    <source>
        <dbReference type="ARBA" id="ARBA00022729"/>
    </source>
</evidence>
<keyword evidence="5 7" id="KW-0732">Signal</keyword>
<dbReference type="PANTHER" id="PTHR42953:SF1">
    <property type="entry name" value="METAL-BINDING PROTEIN HI_0362-RELATED"/>
    <property type="match status" value="1"/>
</dbReference>
<evidence type="ECO:0000256" key="7">
    <source>
        <dbReference type="SAM" id="SignalP"/>
    </source>
</evidence>
<dbReference type="Pfam" id="PF01297">
    <property type="entry name" value="ZnuA"/>
    <property type="match status" value="1"/>
</dbReference>
<feature type="signal peptide" evidence="7">
    <location>
        <begin position="1"/>
        <end position="20"/>
    </location>
</feature>
<dbReference type="InterPro" id="IPR006127">
    <property type="entry name" value="ZnuA-like"/>
</dbReference>
<accession>A0ABT8B4J8</accession>
<dbReference type="Gene3D" id="3.40.50.1980">
    <property type="entry name" value="Nitrogenase molybdenum iron protein domain"/>
    <property type="match status" value="2"/>
</dbReference>
<keyword evidence="9" id="KW-1185">Reference proteome</keyword>
<dbReference type="RefSeq" id="WP_290332178.1">
    <property type="nucleotide sequence ID" value="NZ_JAUFPU010000005.1"/>
</dbReference>